<comment type="caution">
    <text evidence="9">The sequence shown here is derived from an EMBL/GenBank/DDBJ whole genome shotgun (WGS) entry which is preliminary data.</text>
</comment>
<evidence type="ECO:0000256" key="1">
    <source>
        <dbReference type="ARBA" id="ARBA00007871"/>
    </source>
</evidence>
<dbReference type="SUPFAM" id="SSF46785">
    <property type="entry name" value="Winged helix' DNA-binding domain"/>
    <property type="match status" value="1"/>
</dbReference>
<dbReference type="PANTHER" id="PTHR33238">
    <property type="entry name" value="IRON (METAL) DEPENDENT REPRESSOR, DTXR FAMILY"/>
    <property type="match status" value="1"/>
</dbReference>
<dbReference type="GO" id="GO:0046983">
    <property type="term" value="F:protein dimerization activity"/>
    <property type="evidence" value="ECO:0007669"/>
    <property type="project" value="InterPro"/>
</dbReference>
<comment type="similarity">
    <text evidence="1">Belongs to the DtxR/MntR family.</text>
</comment>
<evidence type="ECO:0000256" key="2">
    <source>
        <dbReference type="ARBA" id="ARBA00022386"/>
    </source>
</evidence>
<dbReference type="PANTHER" id="PTHR33238:SF7">
    <property type="entry name" value="IRON-DEPENDENT TRANSCRIPTIONAL REGULATOR"/>
    <property type="match status" value="1"/>
</dbReference>
<evidence type="ECO:0000256" key="7">
    <source>
        <dbReference type="SAM" id="MobiDB-lite"/>
    </source>
</evidence>
<evidence type="ECO:0000256" key="6">
    <source>
        <dbReference type="ARBA" id="ARBA00025185"/>
    </source>
</evidence>
<dbReference type="AlphaFoldDB" id="A0A9D1NNH5"/>
<keyword evidence="4" id="KW-0238">DNA-binding</keyword>
<dbReference type="InterPro" id="IPR022689">
    <property type="entry name" value="Iron_dep_repressor"/>
</dbReference>
<dbReference type="SMART" id="SM00529">
    <property type="entry name" value="HTH_DTXR"/>
    <property type="match status" value="1"/>
</dbReference>
<dbReference type="InterPro" id="IPR050536">
    <property type="entry name" value="DtxR_MntR_Metal-Reg"/>
</dbReference>
<dbReference type="Pfam" id="PF01325">
    <property type="entry name" value="Fe_dep_repress"/>
    <property type="match status" value="1"/>
</dbReference>
<reference evidence="9" key="1">
    <citation type="submission" date="2020-10" db="EMBL/GenBank/DDBJ databases">
        <authorList>
            <person name="Gilroy R."/>
        </authorList>
    </citation>
    <scope>NUCLEOTIDE SEQUENCE</scope>
    <source>
        <strain evidence="9">35461</strain>
    </source>
</reference>
<keyword evidence="5" id="KW-0804">Transcription</keyword>
<dbReference type="Pfam" id="PF02742">
    <property type="entry name" value="Fe_dep_repr_C"/>
    <property type="match status" value="1"/>
</dbReference>
<feature type="compositionally biased region" description="Polar residues" evidence="7">
    <location>
        <begin position="182"/>
        <end position="193"/>
    </location>
</feature>
<comment type="function">
    <text evidence="6">In the presence of manganese, represses expression of mntH and mntS. Up-regulates expression of mntP.</text>
</comment>
<evidence type="ECO:0000313" key="10">
    <source>
        <dbReference type="Proteomes" id="UP000886845"/>
    </source>
</evidence>
<name>A0A9D1NNH5_9BACT</name>
<evidence type="ECO:0000313" key="9">
    <source>
        <dbReference type="EMBL" id="HIV09900.1"/>
    </source>
</evidence>
<organism evidence="9 10">
    <name type="scientific">Candidatus Spyradenecus faecavium</name>
    <dbReference type="NCBI Taxonomy" id="2840947"/>
    <lineage>
        <taxon>Bacteria</taxon>
        <taxon>Pseudomonadati</taxon>
        <taxon>Lentisphaerota</taxon>
        <taxon>Lentisphaeria</taxon>
        <taxon>Lentisphaerales</taxon>
        <taxon>Lentisphaeraceae</taxon>
        <taxon>Lentisphaeraceae incertae sedis</taxon>
        <taxon>Candidatus Spyradenecus</taxon>
    </lineage>
</organism>
<dbReference type="SUPFAM" id="SSF47979">
    <property type="entry name" value="Iron-dependent repressor protein, dimerization domain"/>
    <property type="match status" value="1"/>
</dbReference>
<dbReference type="InterPro" id="IPR036388">
    <property type="entry name" value="WH-like_DNA-bd_sf"/>
</dbReference>
<dbReference type="InterPro" id="IPR022687">
    <property type="entry name" value="HTH_DTXR"/>
</dbReference>
<evidence type="ECO:0000256" key="5">
    <source>
        <dbReference type="ARBA" id="ARBA00023163"/>
    </source>
</evidence>
<dbReference type="PROSITE" id="PS50944">
    <property type="entry name" value="HTH_DTXR"/>
    <property type="match status" value="1"/>
</dbReference>
<dbReference type="GO" id="GO:0003677">
    <property type="term" value="F:DNA binding"/>
    <property type="evidence" value="ECO:0007669"/>
    <property type="project" value="UniProtKB-KW"/>
</dbReference>
<dbReference type="Gene3D" id="1.10.60.10">
    <property type="entry name" value="Iron dependent repressor, metal binding and dimerisation domain"/>
    <property type="match status" value="1"/>
</dbReference>
<dbReference type="Gene3D" id="1.10.10.10">
    <property type="entry name" value="Winged helix-like DNA-binding domain superfamily/Winged helix DNA-binding domain"/>
    <property type="match status" value="1"/>
</dbReference>
<feature type="domain" description="HTH dtxR-type" evidence="8">
    <location>
        <begin position="9"/>
        <end position="72"/>
    </location>
</feature>
<dbReference type="InterPro" id="IPR001367">
    <property type="entry name" value="Fe_dep_repressor"/>
</dbReference>
<dbReference type="GO" id="GO:0046914">
    <property type="term" value="F:transition metal ion binding"/>
    <property type="evidence" value="ECO:0007669"/>
    <property type="project" value="InterPro"/>
</dbReference>
<feature type="region of interest" description="Disordered" evidence="7">
    <location>
        <begin position="163"/>
        <end position="193"/>
    </location>
</feature>
<accession>A0A9D1NNH5</accession>
<evidence type="ECO:0000256" key="4">
    <source>
        <dbReference type="ARBA" id="ARBA00023125"/>
    </source>
</evidence>
<protein>
    <recommendedName>
        <fullName evidence="2">Transcriptional regulator MntR</fullName>
    </recommendedName>
</protein>
<dbReference type="GO" id="GO:0003700">
    <property type="term" value="F:DNA-binding transcription factor activity"/>
    <property type="evidence" value="ECO:0007669"/>
    <property type="project" value="InterPro"/>
</dbReference>
<dbReference type="Proteomes" id="UP000886845">
    <property type="component" value="Unassembled WGS sequence"/>
</dbReference>
<gene>
    <name evidence="9" type="ORF">IAC79_07300</name>
</gene>
<reference evidence="9" key="2">
    <citation type="journal article" date="2021" name="PeerJ">
        <title>Extensive microbial diversity within the chicken gut microbiome revealed by metagenomics and culture.</title>
        <authorList>
            <person name="Gilroy R."/>
            <person name="Ravi A."/>
            <person name="Getino M."/>
            <person name="Pursley I."/>
            <person name="Horton D.L."/>
            <person name="Alikhan N.F."/>
            <person name="Baker D."/>
            <person name="Gharbi K."/>
            <person name="Hall N."/>
            <person name="Watson M."/>
            <person name="Adriaenssens E.M."/>
            <person name="Foster-Nyarko E."/>
            <person name="Jarju S."/>
            <person name="Secka A."/>
            <person name="Antonio M."/>
            <person name="Oren A."/>
            <person name="Chaudhuri R.R."/>
            <person name="La Ragione R."/>
            <person name="Hildebrand F."/>
            <person name="Pallen M.J."/>
        </authorList>
    </citation>
    <scope>NUCLEOTIDE SEQUENCE</scope>
    <source>
        <strain evidence="9">35461</strain>
    </source>
</reference>
<keyword evidence="3" id="KW-0805">Transcription regulation</keyword>
<dbReference type="EMBL" id="DVOR01000232">
    <property type="protein sequence ID" value="HIV09900.1"/>
    <property type="molecule type" value="Genomic_DNA"/>
</dbReference>
<dbReference type="InterPro" id="IPR036421">
    <property type="entry name" value="Fe_dep_repressor_sf"/>
</dbReference>
<evidence type="ECO:0000259" key="8">
    <source>
        <dbReference type="PROSITE" id="PS50944"/>
    </source>
</evidence>
<proteinExistence type="inferred from homology"/>
<evidence type="ECO:0000256" key="3">
    <source>
        <dbReference type="ARBA" id="ARBA00023015"/>
    </source>
</evidence>
<sequence length="193" mass="21926">MERDATFRLTASLEDYLEAIKEAIDETAHGHAHTSDIARRLRVKMPSVTNALGVLREHGYINYDTNRPVTLTERGEREALRIIRRHLALGRFLRDVLLLPEEEASTTACRVEHVIDDRLLARLAVLTDSLTAPHQCRALRKQLRDRYAEVEAGVLDVLKGIYVPPPRPAEDPKKSRRRTAAQPDQNQEVSHDA</sequence>
<dbReference type="InterPro" id="IPR036390">
    <property type="entry name" value="WH_DNA-bd_sf"/>
</dbReference>